<dbReference type="RefSeq" id="WP_344655956.1">
    <property type="nucleotide sequence ID" value="NZ_BAAAQM010000005.1"/>
</dbReference>
<sequence length="676" mass="68058">MSDSSARRPLALTATLATSVAAAAGMISPAHATTPSPNGTANLTISGGNSSAPSATTTVTGTKYALNFAADARDLVWAPTGARAAWIDATSGAVLSGVPGGASAMVAPAPANGTVRTHPTWIDGGARVVWSEKAGSGNAVLKWAYANGLETDANGTPLVHDFWKLAGADVVHPDAVGSMLVFQVNQGGGTQVYAWDLSSGSGPYAVADGWDPSVSPDGSKVAFIAAAGGADNINVVGTGNPGGTLATPTKVTGQTTAAPNAFENPVWTPDGKGLVFQWLDAGGKDYDTQSVSATGTGTTSYAQVVPGTRVLGMPAFQPSVRSHVIRVAGTDRVDTAIKTSQSHWGTAGSGKGAPAKAVVLSRSDQFADALGGSALAAKVGGPLLLTPTAGLTPQVQAEIQRVLGAGDGAKTVYVLGGEKALAPAVANALSALHYKVQRVAGPDRYSTAVQIAETITGSPGKAPDYILVATGQNFPDALSAGAAAGAINAHQGKNAVVLLTNNTAMPQPTADYLAPLNARTNLNPDHSKPANFIELDTVGKQAETALKSQWIPAGYQAGSFMALSGLDRYETSFLVARYFFGSADAAGLATGMNWADALSGGAEMGTEDGPLLLVNPAPGAQLPAGVAKWLGQDAGQFNRVEIFGGNVAVPTSVDKMAGGLIAGPGGVDYSSNPHVN</sequence>
<name>A0ABP5C4V3_9ACTN</name>
<protein>
    <recommendedName>
        <fullName evidence="5">WD40 domain protein beta Propeller</fullName>
    </recommendedName>
</protein>
<evidence type="ECO:0000256" key="2">
    <source>
        <dbReference type="SAM" id="SignalP"/>
    </source>
</evidence>
<feature type="chain" id="PRO_5047242636" description="WD40 domain protein beta Propeller" evidence="2">
    <location>
        <begin position="33"/>
        <end position="676"/>
    </location>
</feature>
<reference evidence="4" key="1">
    <citation type="journal article" date="2019" name="Int. J. Syst. Evol. Microbiol.">
        <title>The Global Catalogue of Microorganisms (GCM) 10K type strain sequencing project: providing services to taxonomists for standard genome sequencing and annotation.</title>
        <authorList>
            <consortium name="The Broad Institute Genomics Platform"/>
            <consortium name="The Broad Institute Genome Sequencing Center for Infectious Disease"/>
            <person name="Wu L."/>
            <person name="Ma J."/>
        </authorList>
    </citation>
    <scope>NUCLEOTIDE SEQUENCE [LARGE SCALE GENOMIC DNA]</scope>
    <source>
        <strain evidence="4">JCM 16013</strain>
    </source>
</reference>
<comment type="caution">
    <text evidence="3">The sequence shown here is derived from an EMBL/GenBank/DDBJ whole genome shotgun (WGS) entry which is preliminary data.</text>
</comment>
<dbReference type="Pfam" id="PF04122">
    <property type="entry name" value="CW_binding_2"/>
    <property type="match status" value="3"/>
</dbReference>
<evidence type="ECO:0000313" key="3">
    <source>
        <dbReference type="EMBL" id="GAA1957944.1"/>
    </source>
</evidence>
<dbReference type="Gene3D" id="2.120.10.30">
    <property type="entry name" value="TolB, C-terminal domain"/>
    <property type="match status" value="1"/>
</dbReference>
<evidence type="ECO:0000313" key="4">
    <source>
        <dbReference type="Proteomes" id="UP001499854"/>
    </source>
</evidence>
<dbReference type="PROSITE" id="PS51318">
    <property type="entry name" value="TAT"/>
    <property type="match status" value="1"/>
</dbReference>
<dbReference type="SUPFAM" id="SSF69304">
    <property type="entry name" value="Tricorn protease N-terminal domain"/>
    <property type="match status" value="2"/>
</dbReference>
<dbReference type="InterPro" id="IPR011042">
    <property type="entry name" value="6-blade_b-propeller_TolB-like"/>
</dbReference>
<evidence type="ECO:0008006" key="5">
    <source>
        <dbReference type="Google" id="ProtNLM"/>
    </source>
</evidence>
<dbReference type="InterPro" id="IPR007253">
    <property type="entry name" value="Cell_wall-bd_2"/>
</dbReference>
<accession>A0ABP5C4V3</accession>
<keyword evidence="4" id="KW-1185">Reference proteome</keyword>
<dbReference type="Gene3D" id="3.40.50.12090">
    <property type="match status" value="1"/>
</dbReference>
<dbReference type="InterPro" id="IPR006311">
    <property type="entry name" value="TAT_signal"/>
</dbReference>
<proteinExistence type="predicted"/>
<feature type="region of interest" description="Disordered" evidence="1">
    <location>
        <begin position="31"/>
        <end position="54"/>
    </location>
</feature>
<dbReference type="EMBL" id="BAAAQM010000005">
    <property type="protein sequence ID" value="GAA1957944.1"/>
    <property type="molecule type" value="Genomic_DNA"/>
</dbReference>
<gene>
    <name evidence="3" type="ORF">GCM10009838_12470</name>
</gene>
<dbReference type="PANTHER" id="PTHR30032">
    <property type="entry name" value="N-ACETYLMURAMOYL-L-ALANINE AMIDASE-RELATED"/>
    <property type="match status" value="1"/>
</dbReference>
<dbReference type="PANTHER" id="PTHR30032:SF8">
    <property type="entry name" value="GERMINATION-SPECIFIC N-ACETYLMURAMOYL-L-ALANINE AMIDASE"/>
    <property type="match status" value="1"/>
</dbReference>
<dbReference type="Proteomes" id="UP001499854">
    <property type="component" value="Unassembled WGS sequence"/>
</dbReference>
<evidence type="ECO:0000256" key="1">
    <source>
        <dbReference type="SAM" id="MobiDB-lite"/>
    </source>
</evidence>
<keyword evidence="2" id="KW-0732">Signal</keyword>
<organism evidence="3 4">
    <name type="scientific">Catenulispora subtropica</name>
    <dbReference type="NCBI Taxonomy" id="450798"/>
    <lineage>
        <taxon>Bacteria</taxon>
        <taxon>Bacillati</taxon>
        <taxon>Actinomycetota</taxon>
        <taxon>Actinomycetes</taxon>
        <taxon>Catenulisporales</taxon>
        <taxon>Catenulisporaceae</taxon>
        <taxon>Catenulispora</taxon>
    </lineage>
</organism>
<dbReference type="InterPro" id="IPR051922">
    <property type="entry name" value="Bact_Sporulation_Assoc"/>
</dbReference>
<feature type="signal peptide" evidence="2">
    <location>
        <begin position="1"/>
        <end position="32"/>
    </location>
</feature>